<protein>
    <recommendedName>
        <fullName evidence="3">Lipopolysaccharide-assembly</fullName>
    </recommendedName>
</protein>
<dbReference type="Proteomes" id="UP000770785">
    <property type="component" value="Unassembled WGS sequence"/>
</dbReference>
<dbReference type="Pfam" id="PF04390">
    <property type="entry name" value="LptE"/>
    <property type="match status" value="1"/>
</dbReference>
<comment type="caution">
    <text evidence="1">The sequence shown here is derived from an EMBL/GenBank/DDBJ whole genome shotgun (WGS) entry which is preliminary data.</text>
</comment>
<dbReference type="PROSITE" id="PS51257">
    <property type="entry name" value="PROKAR_LIPOPROTEIN"/>
    <property type="match status" value="1"/>
</dbReference>
<evidence type="ECO:0008006" key="3">
    <source>
        <dbReference type="Google" id="ProtNLM"/>
    </source>
</evidence>
<accession>A0ABX0X7Y6</accession>
<evidence type="ECO:0000313" key="2">
    <source>
        <dbReference type="Proteomes" id="UP000770785"/>
    </source>
</evidence>
<sequence length="171" mass="19121">MMKKLFLLSLVALLFVACYSFRGISIPDGVESAYIPIYLDNAIGAPPTLHQDMTEELRNKVRDEARLTIVESNPDIQLEGTLVDFRVSAEGARPGDQTSAIAALNRLTIVVAISYTNLLDESGEDKWKQNFSQFFDFPASQTLASVQDEAIEEIVNDINEKIFNKAFAEEW</sequence>
<evidence type="ECO:0000313" key="1">
    <source>
        <dbReference type="EMBL" id="NJC25350.1"/>
    </source>
</evidence>
<proteinExistence type="predicted"/>
<gene>
    <name evidence="1" type="ORF">GGR27_000831</name>
</gene>
<organism evidence="1 2">
    <name type="scientific">Neolewinella antarctica</name>
    <dbReference type="NCBI Taxonomy" id="442734"/>
    <lineage>
        <taxon>Bacteria</taxon>
        <taxon>Pseudomonadati</taxon>
        <taxon>Bacteroidota</taxon>
        <taxon>Saprospiria</taxon>
        <taxon>Saprospirales</taxon>
        <taxon>Lewinellaceae</taxon>
        <taxon>Neolewinella</taxon>
    </lineage>
</organism>
<dbReference type="InterPro" id="IPR007485">
    <property type="entry name" value="LPS_assembly_LptE"/>
</dbReference>
<reference evidence="1 2" key="1">
    <citation type="submission" date="2020-03" db="EMBL/GenBank/DDBJ databases">
        <title>Genomic Encyclopedia of Type Strains, Phase IV (KMG-IV): sequencing the most valuable type-strain genomes for metagenomic binning, comparative biology and taxonomic classification.</title>
        <authorList>
            <person name="Goeker M."/>
        </authorList>
    </citation>
    <scope>NUCLEOTIDE SEQUENCE [LARGE SCALE GENOMIC DNA]</scope>
    <source>
        <strain evidence="1 2">DSM 105096</strain>
    </source>
</reference>
<name>A0ABX0X7Y6_9BACT</name>
<dbReference type="RefSeq" id="WP_168036105.1">
    <property type="nucleotide sequence ID" value="NZ_JAATJH010000001.1"/>
</dbReference>
<keyword evidence="2" id="KW-1185">Reference proteome</keyword>
<dbReference type="EMBL" id="JAATJH010000001">
    <property type="protein sequence ID" value="NJC25350.1"/>
    <property type="molecule type" value="Genomic_DNA"/>
</dbReference>